<dbReference type="PANTHER" id="PTHR24260:SF136">
    <property type="entry name" value="GH08193P-RELATED"/>
    <property type="match status" value="1"/>
</dbReference>
<name>A0A8S4Q9M4_OWEFU</name>
<dbReference type="SUPFAM" id="SSF53300">
    <property type="entry name" value="vWA-like"/>
    <property type="match status" value="1"/>
</dbReference>
<dbReference type="InterPro" id="IPR051333">
    <property type="entry name" value="CLIP_Serine_Protease"/>
</dbReference>
<evidence type="ECO:0000313" key="6">
    <source>
        <dbReference type="EMBL" id="CAH1802473.1"/>
    </source>
</evidence>
<feature type="region of interest" description="Disordered" evidence="3">
    <location>
        <begin position="213"/>
        <end position="236"/>
    </location>
</feature>
<protein>
    <submittedName>
        <fullName evidence="6">Uncharacterized protein</fullName>
    </submittedName>
</protein>
<evidence type="ECO:0000259" key="5">
    <source>
        <dbReference type="PROSITE" id="PS50240"/>
    </source>
</evidence>
<dbReference type="CDD" id="cd00198">
    <property type="entry name" value="vWFA"/>
    <property type="match status" value="1"/>
</dbReference>
<dbReference type="AlphaFoldDB" id="A0A8S4Q9M4"/>
<sequence>GGTLINNCYILAAIHCFKIGKEINKVSLGVHNTTDKKGVVVFKTGQKDTFTYKIHKDAKATNNWMPDIALVKLSRCVKYVPGKIGPISLSTKVPANGCNVTAYGWGKHLPGKKGKYQETLKKRSDTIEDCKAMKGICSVVEPHITGGGDSGGPWIASSKKNGKDEPCQVGVHESGKPGINSRMMNIALYVKWIQDQIKACPCPCKATKVKTCEPVKPEGSKDEESTTEEPKGYEESSCPLGKIDVIFAFDVSGSISKESKESSRTVAIKTAKMLQEKGCDILVAAVMFDQGARTEIDLTNNIAELNNADLSTEVKGITATFKIFDEVRGNILQDGNRNDSANFLVLFHDGITYFGSWRGKTFSKARNLELKHCTDILAVRLKNKKEKNGEQDLKRIASSDPTVNDVFPSSGDYLSEQNQETVTEELVTRMLTYEDDVIPI</sequence>
<feature type="domain" description="VWFA" evidence="4">
    <location>
        <begin position="244"/>
        <end position="430"/>
    </location>
</feature>
<dbReference type="Gene3D" id="2.40.10.10">
    <property type="entry name" value="Trypsin-like serine proteases"/>
    <property type="match status" value="1"/>
</dbReference>
<evidence type="ECO:0000256" key="1">
    <source>
        <dbReference type="ARBA" id="ARBA00022588"/>
    </source>
</evidence>
<dbReference type="Pfam" id="PF00089">
    <property type="entry name" value="Trypsin"/>
    <property type="match status" value="1"/>
</dbReference>
<dbReference type="PROSITE" id="PS50240">
    <property type="entry name" value="TRYPSIN_DOM"/>
    <property type="match status" value="1"/>
</dbReference>
<evidence type="ECO:0000256" key="3">
    <source>
        <dbReference type="SAM" id="MobiDB-lite"/>
    </source>
</evidence>
<feature type="domain" description="Peptidase S1" evidence="5">
    <location>
        <begin position="1"/>
        <end position="198"/>
    </location>
</feature>
<dbReference type="InterPro" id="IPR001254">
    <property type="entry name" value="Trypsin_dom"/>
</dbReference>
<dbReference type="SMART" id="SM00020">
    <property type="entry name" value="Tryp_SPc"/>
    <property type="match status" value="1"/>
</dbReference>
<dbReference type="InterPro" id="IPR002035">
    <property type="entry name" value="VWF_A"/>
</dbReference>
<dbReference type="EMBL" id="CAIIXF020000012">
    <property type="protein sequence ID" value="CAH1802473.1"/>
    <property type="molecule type" value="Genomic_DNA"/>
</dbReference>
<dbReference type="Gene3D" id="3.40.50.410">
    <property type="entry name" value="von Willebrand factor, type A domain"/>
    <property type="match status" value="1"/>
</dbReference>
<dbReference type="InterPro" id="IPR001314">
    <property type="entry name" value="Peptidase_S1A"/>
</dbReference>
<dbReference type="Proteomes" id="UP000749559">
    <property type="component" value="Unassembled WGS sequence"/>
</dbReference>
<proteinExistence type="predicted"/>
<dbReference type="GO" id="GO:0004252">
    <property type="term" value="F:serine-type endopeptidase activity"/>
    <property type="evidence" value="ECO:0007669"/>
    <property type="project" value="InterPro"/>
</dbReference>
<dbReference type="Pfam" id="PF00092">
    <property type="entry name" value="VWA"/>
    <property type="match status" value="1"/>
</dbReference>
<dbReference type="GO" id="GO:0045087">
    <property type="term" value="P:innate immune response"/>
    <property type="evidence" value="ECO:0007669"/>
    <property type="project" value="UniProtKB-KW"/>
</dbReference>
<dbReference type="SUPFAM" id="SSF50494">
    <property type="entry name" value="Trypsin-like serine proteases"/>
    <property type="match status" value="1"/>
</dbReference>
<evidence type="ECO:0000256" key="2">
    <source>
        <dbReference type="ARBA" id="ARBA00022859"/>
    </source>
</evidence>
<dbReference type="InterPro" id="IPR036465">
    <property type="entry name" value="vWFA_dom_sf"/>
</dbReference>
<accession>A0A8S4Q9M4</accession>
<dbReference type="PROSITE" id="PS50234">
    <property type="entry name" value="VWFA"/>
    <property type="match status" value="1"/>
</dbReference>
<dbReference type="InterPro" id="IPR043504">
    <property type="entry name" value="Peptidase_S1_PA_chymotrypsin"/>
</dbReference>
<dbReference type="GO" id="GO:0006508">
    <property type="term" value="P:proteolysis"/>
    <property type="evidence" value="ECO:0007669"/>
    <property type="project" value="InterPro"/>
</dbReference>
<feature type="compositionally biased region" description="Basic and acidic residues" evidence="3">
    <location>
        <begin position="213"/>
        <end position="234"/>
    </location>
</feature>
<dbReference type="OrthoDB" id="7863416at2759"/>
<gene>
    <name evidence="6" type="ORF">OFUS_LOCUS26146</name>
</gene>
<evidence type="ECO:0000313" key="7">
    <source>
        <dbReference type="Proteomes" id="UP000749559"/>
    </source>
</evidence>
<dbReference type="InterPro" id="IPR009003">
    <property type="entry name" value="Peptidase_S1_PA"/>
</dbReference>
<feature type="non-terminal residue" evidence="6">
    <location>
        <position position="440"/>
    </location>
</feature>
<keyword evidence="1" id="KW-0399">Innate immunity</keyword>
<keyword evidence="2" id="KW-0391">Immunity</keyword>
<dbReference type="PRINTS" id="PR00722">
    <property type="entry name" value="CHYMOTRYPSIN"/>
</dbReference>
<dbReference type="PANTHER" id="PTHR24260">
    <property type="match status" value="1"/>
</dbReference>
<dbReference type="SMART" id="SM00327">
    <property type="entry name" value="VWA"/>
    <property type="match status" value="1"/>
</dbReference>
<organism evidence="6 7">
    <name type="scientific">Owenia fusiformis</name>
    <name type="common">Polychaete worm</name>
    <dbReference type="NCBI Taxonomy" id="6347"/>
    <lineage>
        <taxon>Eukaryota</taxon>
        <taxon>Metazoa</taxon>
        <taxon>Spiralia</taxon>
        <taxon>Lophotrochozoa</taxon>
        <taxon>Annelida</taxon>
        <taxon>Polychaeta</taxon>
        <taxon>Sedentaria</taxon>
        <taxon>Canalipalpata</taxon>
        <taxon>Sabellida</taxon>
        <taxon>Oweniida</taxon>
        <taxon>Oweniidae</taxon>
        <taxon>Owenia</taxon>
    </lineage>
</organism>
<reference evidence="6" key="1">
    <citation type="submission" date="2022-03" db="EMBL/GenBank/DDBJ databases">
        <authorList>
            <person name="Martin C."/>
        </authorList>
    </citation>
    <scope>NUCLEOTIDE SEQUENCE</scope>
</reference>
<comment type="caution">
    <text evidence="6">The sequence shown here is derived from an EMBL/GenBank/DDBJ whole genome shotgun (WGS) entry which is preliminary data.</text>
</comment>
<keyword evidence="7" id="KW-1185">Reference proteome</keyword>
<evidence type="ECO:0000259" key="4">
    <source>
        <dbReference type="PROSITE" id="PS50234"/>
    </source>
</evidence>